<accession>A0AAN6LY28</accession>
<dbReference type="EMBL" id="WVTA01000008">
    <property type="protein sequence ID" value="KAK3208212.1"/>
    <property type="molecule type" value="Genomic_DNA"/>
</dbReference>
<name>A0AAN6LY28_9PLEO</name>
<feature type="compositionally biased region" description="Low complexity" evidence="1">
    <location>
        <begin position="296"/>
        <end position="309"/>
    </location>
</feature>
<feature type="region of interest" description="Disordered" evidence="1">
    <location>
        <begin position="296"/>
        <end position="321"/>
    </location>
</feature>
<feature type="compositionally biased region" description="Polar residues" evidence="1">
    <location>
        <begin position="114"/>
        <end position="126"/>
    </location>
</feature>
<evidence type="ECO:0000256" key="1">
    <source>
        <dbReference type="SAM" id="MobiDB-lite"/>
    </source>
</evidence>
<feature type="region of interest" description="Disordered" evidence="1">
    <location>
        <begin position="1"/>
        <end position="27"/>
    </location>
</feature>
<evidence type="ECO:0000313" key="2">
    <source>
        <dbReference type="EMBL" id="KAK3208212.1"/>
    </source>
</evidence>
<comment type="caution">
    <text evidence="2">The sequence shown here is derived from an EMBL/GenBank/DDBJ whole genome shotgun (WGS) entry which is preliminary data.</text>
</comment>
<feature type="region of interest" description="Disordered" evidence="1">
    <location>
        <begin position="109"/>
        <end position="151"/>
    </location>
</feature>
<dbReference type="AlphaFoldDB" id="A0AAN6LY28"/>
<organism evidence="2 3">
    <name type="scientific">Pseudopithomyces chartarum</name>
    <dbReference type="NCBI Taxonomy" id="1892770"/>
    <lineage>
        <taxon>Eukaryota</taxon>
        <taxon>Fungi</taxon>
        <taxon>Dikarya</taxon>
        <taxon>Ascomycota</taxon>
        <taxon>Pezizomycotina</taxon>
        <taxon>Dothideomycetes</taxon>
        <taxon>Pleosporomycetidae</taxon>
        <taxon>Pleosporales</taxon>
        <taxon>Massarineae</taxon>
        <taxon>Didymosphaeriaceae</taxon>
        <taxon>Pseudopithomyces</taxon>
    </lineage>
</organism>
<sequence length="335" mass="35878">MTVAPTKAMSLASTSGVPSAPHATPCTEYTDTASANGDGDGGTSVLEALDRLLGPMEADLNERADVAMLPTPPLNTPEAFSPPGSVFRVARGRGFSILGDRLTQLKLQKRQDSDYMSSNRSDVMSSKTDDTESMDGDGSSVGDRSTGNLSTPKHIRHKIVTSLNSSTPDVNRVTLGLSPLNPLNDENIHFSSKDLPVVGTVETASSSTQAVPGNDGSHTRGTSFETIKLDRGGVTENTTWAEEVEDSVERAILRLEQLAFDDYNINPDLSLEDHYKQRLQRLLTAGNRKFKLNVSYASKGSSSSSPMSSIEAPTEVSDEDFALSVPKADRKIAVE</sequence>
<dbReference type="Proteomes" id="UP001280581">
    <property type="component" value="Unassembled WGS sequence"/>
</dbReference>
<reference evidence="2 3" key="1">
    <citation type="submission" date="2021-02" db="EMBL/GenBank/DDBJ databases">
        <title>Genome assembly of Pseudopithomyces chartarum.</title>
        <authorList>
            <person name="Jauregui R."/>
            <person name="Singh J."/>
            <person name="Voisey C."/>
        </authorList>
    </citation>
    <scope>NUCLEOTIDE SEQUENCE [LARGE SCALE GENOMIC DNA]</scope>
    <source>
        <strain evidence="2 3">AGR01</strain>
    </source>
</reference>
<proteinExistence type="predicted"/>
<keyword evidence="3" id="KW-1185">Reference proteome</keyword>
<evidence type="ECO:0000313" key="3">
    <source>
        <dbReference type="Proteomes" id="UP001280581"/>
    </source>
</evidence>
<protein>
    <submittedName>
        <fullName evidence="2">Uncharacterized protein</fullName>
    </submittedName>
</protein>
<feature type="compositionally biased region" description="Polar residues" evidence="1">
    <location>
        <begin position="142"/>
        <end position="151"/>
    </location>
</feature>
<gene>
    <name evidence="2" type="ORF">GRF29_96g1734105</name>
</gene>